<reference evidence="4 5" key="1">
    <citation type="submission" date="2023-08" db="EMBL/GenBank/DDBJ databases">
        <authorList>
            <person name="Girao M."/>
            <person name="Carvalho M.F."/>
        </authorList>
    </citation>
    <scope>NUCLEOTIDE SEQUENCE [LARGE SCALE GENOMIC DNA]</scope>
    <source>
        <strain evidence="4 5">CC-R104</strain>
    </source>
</reference>
<dbReference type="RefSeq" id="WP_330151616.1">
    <property type="nucleotide sequence ID" value="NZ_JAUZMZ010000034.1"/>
</dbReference>
<dbReference type="PANTHER" id="PTHR44845:SF6">
    <property type="entry name" value="BETA-ALANINE-ACTIVATING ENZYME"/>
    <property type="match status" value="1"/>
</dbReference>
<dbReference type="InterPro" id="IPR010080">
    <property type="entry name" value="Thioester_reductase-like_dom"/>
</dbReference>
<dbReference type="PROSITE" id="PS00012">
    <property type="entry name" value="PHOSPHOPANTETHEINE"/>
    <property type="match status" value="1"/>
</dbReference>
<dbReference type="SMART" id="SM00823">
    <property type="entry name" value="PKS_PP"/>
    <property type="match status" value="1"/>
</dbReference>
<dbReference type="InterPro" id="IPR013120">
    <property type="entry name" value="FAR_NAD-bd"/>
</dbReference>
<dbReference type="PROSITE" id="PS50075">
    <property type="entry name" value="CARRIER"/>
    <property type="match status" value="1"/>
</dbReference>
<dbReference type="SUPFAM" id="SSF47336">
    <property type="entry name" value="ACP-like"/>
    <property type="match status" value="1"/>
</dbReference>
<dbReference type="Proteomes" id="UP001331936">
    <property type="component" value="Unassembled WGS sequence"/>
</dbReference>
<dbReference type="SUPFAM" id="SSF56801">
    <property type="entry name" value="Acetyl-CoA synthetase-like"/>
    <property type="match status" value="1"/>
</dbReference>
<dbReference type="SUPFAM" id="SSF51735">
    <property type="entry name" value="NAD(P)-binding Rossmann-fold domains"/>
    <property type="match status" value="1"/>
</dbReference>
<protein>
    <submittedName>
        <fullName evidence="4">Thioester reductase domain-containing protein</fullName>
    </submittedName>
</protein>
<dbReference type="InterPro" id="IPR009081">
    <property type="entry name" value="PP-bd_ACP"/>
</dbReference>
<keyword evidence="2" id="KW-0597">Phosphoprotein</keyword>
<gene>
    <name evidence="4" type="ORF">Q8814_08735</name>
</gene>
<evidence type="ECO:0000256" key="2">
    <source>
        <dbReference type="ARBA" id="ARBA00022553"/>
    </source>
</evidence>
<organism evidence="4 5">
    <name type="scientific">Rhodococcus chondri</name>
    <dbReference type="NCBI Taxonomy" id="3065941"/>
    <lineage>
        <taxon>Bacteria</taxon>
        <taxon>Bacillati</taxon>
        <taxon>Actinomycetota</taxon>
        <taxon>Actinomycetes</taxon>
        <taxon>Mycobacteriales</taxon>
        <taxon>Nocardiaceae</taxon>
        <taxon>Rhodococcus</taxon>
    </lineage>
</organism>
<keyword evidence="1" id="KW-0596">Phosphopantetheine</keyword>
<dbReference type="Pfam" id="PF07993">
    <property type="entry name" value="NAD_binding_4"/>
    <property type="match status" value="1"/>
</dbReference>
<keyword evidence="5" id="KW-1185">Reference proteome</keyword>
<evidence type="ECO:0000256" key="1">
    <source>
        <dbReference type="ARBA" id="ARBA00022450"/>
    </source>
</evidence>
<dbReference type="Pfam" id="PF00550">
    <property type="entry name" value="PP-binding"/>
    <property type="match status" value="1"/>
</dbReference>
<dbReference type="InterPro" id="IPR020806">
    <property type="entry name" value="PKS_PP-bd"/>
</dbReference>
<feature type="domain" description="Carrier" evidence="3">
    <location>
        <begin position="38"/>
        <end position="113"/>
    </location>
</feature>
<dbReference type="PANTHER" id="PTHR44845">
    <property type="entry name" value="CARRIER DOMAIN-CONTAINING PROTEIN"/>
    <property type="match status" value="1"/>
</dbReference>
<comment type="caution">
    <text evidence="4">The sequence shown here is derived from an EMBL/GenBank/DDBJ whole genome shotgun (WGS) entry which is preliminary data.</text>
</comment>
<dbReference type="InterPro" id="IPR006162">
    <property type="entry name" value="Ppantetheine_attach_site"/>
</dbReference>
<feature type="non-terminal residue" evidence="4">
    <location>
        <position position="1"/>
    </location>
</feature>
<dbReference type="CDD" id="cd05235">
    <property type="entry name" value="SDR_e1"/>
    <property type="match status" value="1"/>
</dbReference>
<dbReference type="Gene3D" id="1.10.1200.10">
    <property type="entry name" value="ACP-like"/>
    <property type="match status" value="1"/>
</dbReference>
<dbReference type="InterPro" id="IPR036291">
    <property type="entry name" value="NAD(P)-bd_dom_sf"/>
</dbReference>
<dbReference type="Gene3D" id="3.30.300.30">
    <property type="match status" value="1"/>
</dbReference>
<dbReference type="NCBIfam" id="TIGR01746">
    <property type="entry name" value="Thioester-redct"/>
    <property type="match status" value="1"/>
</dbReference>
<dbReference type="EMBL" id="JAUZMZ010000034">
    <property type="protein sequence ID" value="MEE2032192.1"/>
    <property type="molecule type" value="Genomic_DNA"/>
</dbReference>
<dbReference type="Gene3D" id="3.40.50.720">
    <property type="entry name" value="NAD(P)-binding Rossmann-like Domain"/>
    <property type="match status" value="1"/>
</dbReference>
<dbReference type="InterPro" id="IPR036736">
    <property type="entry name" value="ACP-like_sf"/>
</dbReference>
<name>A0ABU7JQ84_9NOCA</name>
<dbReference type="InterPro" id="IPR045851">
    <property type="entry name" value="AMP-bd_C_sf"/>
</dbReference>
<sequence>HMVPAMIVVLDEIPLTPVGKLDRRALPAPVFAAREFRAPSTPIELAVASVFAEILGVERVGLDDDFFELGGHSLLVIKVINRLRELIGLEVGVQELFDHPQVEDLARAIDPQGSGSDVAGFADHVRLADDITAEGAQPPRIEPEVVLLTGATGFLGSHLVRELLDRTDAQVWCLVRAESPEHGRARIEDAMRRFGSWRDTGADRIVAVPGDLGQDRLGLSETRFAELAEQVDVIVHNGARVNHIETYSRLHRPNVLATEELLRLAATVRLKPLHFVSTGSVLTDEAALDAGRPYVVDEDDLLEPERVGSSGYVQSKWVGEAVVRLAGERGIPVSVYRPGLITGDVVTGACGSDDAFWNMVRAIVALRKIPDIATGTVPMVPVNYVAQALVRLATDPATWGGTFHLVSQRRVSMGDLETQLRAHGFDLRTVTVPEFGEALFTTAEKLSASGDDSLMRAMLVSGQFATGLAETETFSDEKTRVYLDGTGVDCPIVDAEVLGRYVGYYAGTGFFQQLDDESLDDESDGDGGR</sequence>
<evidence type="ECO:0000313" key="5">
    <source>
        <dbReference type="Proteomes" id="UP001331936"/>
    </source>
</evidence>
<evidence type="ECO:0000259" key="3">
    <source>
        <dbReference type="PROSITE" id="PS50075"/>
    </source>
</evidence>
<accession>A0ABU7JQ84</accession>
<evidence type="ECO:0000313" key="4">
    <source>
        <dbReference type="EMBL" id="MEE2032192.1"/>
    </source>
</evidence>
<proteinExistence type="predicted"/>